<keyword evidence="1" id="KW-0378">Hydrolase</keyword>
<dbReference type="PANTHER" id="PTHR42206:SF1">
    <property type="entry name" value="METAL-DEPENDENT HYDROLASE"/>
    <property type="match status" value="1"/>
</dbReference>
<dbReference type="EMBL" id="CP006868">
    <property type="protein sequence ID" value="UXD21700.1"/>
    <property type="molecule type" value="Genomic_DNA"/>
</dbReference>
<dbReference type="AlphaFoldDB" id="A0A977K9V3"/>
<evidence type="ECO:0000313" key="1">
    <source>
        <dbReference type="EMBL" id="UXD21700.1"/>
    </source>
</evidence>
<proteinExistence type="predicted"/>
<dbReference type="InterPro" id="IPR032466">
    <property type="entry name" value="Metal_Hydrolase"/>
</dbReference>
<dbReference type="PIRSF" id="PIRSF004961">
    <property type="entry name" value="UCP004961_TatD"/>
    <property type="match status" value="1"/>
</dbReference>
<evidence type="ECO:0000313" key="2">
    <source>
        <dbReference type="Proteomes" id="UP001063698"/>
    </source>
</evidence>
<reference evidence="1" key="1">
    <citation type="submission" date="2013-11" db="EMBL/GenBank/DDBJ databases">
        <title>Comparative genomics of Ignicoccus.</title>
        <authorList>
            <person name="Podar M."/>
        </authorList>
    </citation>
    <scope>NUCLEOTIDE SEQUENCE</scope>
    <source>
        <strain evidence="1">DSM 13166</strain>
    </source>
</reference>
<dbReference type="Pfam" id="PF01026">
    <property type="entry name" value="TatD_DNase"/>
    <property type="match status" value="1"/>
</dbReference>
<dbReference type="KEGG" id="ipc:IPA_06995"/>
<dbReference type="Gene3D" id="3.20.20.140">
    <property type="entry name" value="Metal-dependent hydrolases"/>
    <property type="match status" value="1"/>
</dbReference>
<dbReference type="InterPro" id="IPR001130">
    <property type="entry name" value="TatD-like"/>
</dbReference>
<dbReference type="SUPFAM" id="SSF51556">
    <property type="entry name" value="Metallo-dependent hydrolases"/>
    <property type="match status" value="1"/>
</dbReference>
<gene>
    <name evidence="1" type="ORF">IPA_06995</name>
</gene>
<dbReference type="PANTHER" id="PTHR42206">
    <property type="entry name" value="METAL-DEPENDENT HYDROLASE-RELATED"/>
    <property type="match status" value="1"/>
</dbReference>
<dbReference type="InterPro" id="IPR011589">
    <property type="entry name" value="UCP004961"/>
</dbReference>
<dbReference type="Proteomes" id="UP001063698">
    <property type="component" value="Chromosome"/>
</dbReference>
<name>A0A977K9V3_9CREN</name>
<keyword evidence="2" id="KW-1185">Reference proteome</keyword>
<sequence length="281" mass="31306">MVPIADAHTHTNPVRGLGMEKIAPKFKEAGGWFLAIVGLSPWHYGIEGNLEGYEKTLELTIKECEKARSYGLKVSCLYGFHPADVDKHLGSMKPEEVLDFGMKVMDLVEKAVKEGRLQGVGEVGRQHYKTNPISVVIAEHIMDRAIEISKDYDVVVHLHLEQGGRVSALDVKERVRRIGAKSERVIMHHARGKTLKAAVELGVPATAPGVKGSLEKALELPPNYMVESDHIDDPKRPGIVIYPWEMAKVQLELLNEEKVSEDYLYKLNVENVVRSFSVSPP</sequence>
<protein>
    <submittedName>
        <fullName evidence="1">TatD family hydrolase</fullName>
    </submittedName>
</protein>
<dbReference type="GO" id="GO:0016788">
    <property type="term" value="F:hydrolase activity, acting on ester bonds"/>
    <property type="evidence" value="ECO:0007669"/>
    <property type="project" value="InterPro"/>
</dbReference>
<organism evidence="1 2">
    <name type="scientific">Ignicoccus pacificus DSM 13166</name>
    <dbReference type="NCBI Taxonomy" id="940294"/>
    <lineage>
        <taxon>Archaea</taxon>
        <taxon>Thermoproteota</taxon>
        <taxon>Thermoprotei</taxon>
        <taxon>Desulfurococcales</taxon>
        <taxon>Desulfurococcaceae</taxon>
        <taxon>Ignicoccus</taxon>
    </lineage>
</organism>
<accession>A0A977K9V3</accession>